<evidence type="ECO:0000313" key="5">
    <source>
        <dbReference type="Proteomes" id="UP000029554"/>
    </source>
</evidence>
<keyword evidence="5" id="KW-1185">Reference proteome</keyword>
<sequence>MKIRIGIIALLSVVIMSCSTSKSTNYLVGTYTDNESQGINLIKFNEESNTISLEKVVSGIENPSFVITNKAKTIVVSVEETASKEGGKVTSYSYDSNSNTFTKLSSFFTKGDHPCTVAFSPKENFIVVGNYSGGNLSVFPIDKKGNLSESVNEIQFEGQSIDRDRQEKPHVHCIVFHPKENKMFVADLGRDVIEIIPFDEYSKTFLQNERSVAVKVAAGSGPRHLVWNKAGTRLYVTFELTNEVGVFDYKNNQLLPIQTIALTKEKTTGSTAELRLSNDEKFLYVSVRGVDNHIVAMKIADNKLEKIQTILTERTPRNFIISKNQKYIFVASQSSNLITVYKRDRKTGLFQQTLSTLSINKPVYFFGF</sequence>
<dbReference type="PANTHER" id="PTHR30344:SF1">
    <property type="entry name" value="6-PHOSPHOGLUCONOLACTONASE"/>
    <property type="match status" value="1"/>
</dbReference>
<dbReference type="RefSeq" id="WP_035126846.1">
    <property type="nucleotide sequence ID" value="NZ_JRHH01000004.1"/>
</dbReference>
<keyword evidence="2" id="KW-0313">Glucose metabolism</keyword>
<dbReference type="PANTHER" id="PTHR30344">
    <property type="entry name" value="6-PHOSPHOGLUCONOLACTONASE-RELATED"/>
    <property type="match status" value="1"/>
</dbReference>
<dbReference type="PROSITE" id="PS51257">
    <property type="entry name" value="PROKAR_LIPOPROTEIN"/>
    <property type="match status" value="1"/>
</dbReference>
<dbReference type="Gene3D" id="2.130.10.10">
    <property type="entry name" value="YVTN repeat-like/Quinoprotein amine dehydrogenase"/>
    <property type="match status" value="1"/>
</dbReference>
<dbReference type="AlphaFoldDB" id="A0A095SSD9"/>
<dbReference type="Pfam" id="PF10282">
    <property type="entry name" value="Lactonase"/>
    <property type="match status" value="1"/>
</dbReference>
<dbReference type="InterPro" id="IPR050282">
    <property type="entry name" value="Cycloisomerase_2"/>
</dbReference>
<dbReference type="OrthoDB" id="9790815at2"/>
<evidence type="ECO:0000256" key="2">
    <source>
        <dbReference type="ARBA" id="ARBA00022526"/>
    </source>
</evidence>
<name>A0A095SSD9_9FLAO</name>
<dbReference type="eggNOG" id="COG2706">
    <property type="taxonomic scope" value="Bacteria"/>
</dbReference>
<comment type="caution">
    <text evidence="4">The sequence shown here is derived from an EMBL/GenBank/DDBJ whole genome shotgun (WGS) entry which is preliminary data.</text>
</comment>
<dbReference type="Proteomes" id="UP000029554">
    <property type="component" value="Unassembled WGS sequence"/>
</dbReference>
<gene>
    <name evidence="4" type="ORF">LG45_10420</name>
</gene>
<evidence type="ECO:0000256" key="3">
    <source>
        <dbReference type="SAM" id="SignalP"/>
    </source>
</evidence>
<dbReference type="STRING" id="1453498.LG45_10420"/>
<evidence type="ECO:0000256" key="1">
    <source>
        <dbReference type="ARBA" id="ARBA00005564"/>
    </source>
</evidence>
<keyword evidence="3" id="KW-0732">Signal</keyword>
<dbReference type="InterPro" id="IPR011048">
    <property type="entry name" value="Haem_d1_sf"/>
</dbReference>
<dbReference type="GO" id="GO:0017057">
    <property type="term" value="F:6-phosphogluconolactonase activity"/>
    <property type="evidence" value="ECO:0007669"/>
    <property type="project" value="TreeGrafter"/>
</dbReference>
<dbReference type="GO" id="GO:0006006">
    <property type="term" value="P:glucose metabolic process"/>
    <property type="evidence" value="ECO:0007669"/>
    <property type="project" value="UniProtKB-KW"/>
</dbReference>
<protein>
    <recommendedName>
        <fullName evidence="6">6-phosphogluconolactonase</fullName>
    </recommendedName>
</protein>
<evidence type="ECO:0008006" key="6">
    <source>
        <dbReference type="Google" id="ProtNLM"/>
    </source>
</evidence>
<accession>A0A095SSD9</accession>
<comment type="similarity">
    <text evidence="1">Belongs to the cycloisomerase 2 family.</text>
</comment>
<evidence type="ECO:0000313" key="4">
    <source>
        <dbReference type="EMBL" id="KGD67546.1"/>
    </source>
</evidence>
<dbReference type="InterPro" id="IPR019405">
    <property type="entry name" value="Lactonase_7-beta_prop"/>
</dbReference>
<feature type="signal peptide" evidence="3">
    <location>
        <begin position="1"/>
        <end position="21"/>
    </location>
</feature>
<proteinExistence type="inferred from homology"/>
<feature type="chain" id="PRO_5001918209" description="6-phosphogluconolactonase" evidence="3">
    <location>
        <begin position="22"/>
        <end position="368"/>
    </location>
</feature>
<keyword evidence="2" id="KW-0119">Carbohydrate metabolism</keyword>
<dbReference type="SUPFAM" id="SSF51004">
    <property type="entry name" value="C-terminal (heme d1) domain of cytochrome cd1-nitrite reductase"/>
    <property type="match status" value="1"/>
</dbReference>
<reference evidence="4 5" key="1">
    <citation type="submission" date="2014-09" db="EMBL/GenBank/DDBJ databases">
        <title>Whole Genome Shotgun of Flavobacterium aquatile LMG 4008.</title>
        <authorList>
            <person name="Gale A.N."/>
            <person name="Pipes S.E."/>
            <person name="Newman J.D."/>
        </authorList>
    </citation>
    <scope>NUCLEOTIDE SEQUENCE [LARGE SCALE GENOMIC DNA]</scope>
    <source>
        <strain evidence="4 5">LMG 4008</strain>
    </source>
</reference>
<organism evidence="4 5">
    <name type="scientific">Flavobacterium aquatile LMG 4008 = ATCC 11947</name>
    <dbReference type="NCBI Taxonomy" id="1453498"/>
    <lineage>
        <taxon>Bacteria</taxon>
        <taxon>Pseudomonadati</taxon>
        <taxon>Bacteroidota</taxon>
        <taxon>Flavobacteriia</taxon>
        <taxon>Flavobacteriales</taxon>
        <taxon>Flavobacteriaceae</taxon>
        <taxon>Flavobacterium</taxon>
    </lineage>
</organism>
<dbReference type="InterPro" id="IPR015943">
    <property type="entry name" value="WD40/YVTN_repeat-like_dom_sf"/>
</dbReference>
<dbReference type="EMBL" id="JRHH01000004">
    <property type="protein sequence ID" value="KGD67546.1"/>
    <property type="molecule type" value="Genomic_DNA"/>
</dbReference>